<dbReference type="SMART" id="SM00796">
    <property type="entry name" value="AHS1"/>
    <property type="match status" value="1"/>
</dbReference>
<evidence type="ECO:0000256" key="2">
    <source>
        <dbReference type="ARBA" id="ARBA00022801"/>
    </source>
</evidence>
<gene>
    <name evidence="6" type="ORF">AVDCRST_MAG53-473</name>
</gene>
<dbReference type="PANTHER" id="PTHR43309:SF3">
    <property type="entry name" value="5-OXOPROLINASE SUBUNIT C"/>
    <property type="match status" value="1"/>
</dbReference>
<keyword evidence="6" id="KW-0436">Ligase</keyword>
<dbReference type="InterPro" id="IPR029000">
    <property type="entry name" value="Cyclophilin-like_dom_sf"/>
</dbReference>
<evidence type="ECO:0000259" key="5">
    <source>
        <dbReference type="SMART" id="SM00797"/>
    </source>
</evidence>
<dbReference type="GO" id="GO:0005524">
    <property type="term" value="F:ATP binding"/>
    <property type="evidence" value="ECO:0007669"/>
    <property type="project" value="UniProtKB-KW"/>
</dbReference>
<dbReference type="GO" id="GO:0016787">
    <property type="term" value="F:hydrolase activity"/>
    <property type="evidence" value="ECO:0007669"/>
    <property type="project" value="UniProtKB-KW"/>
</dbReference>
<dbReference type="SMART" id="SM00797">
    <property type="entry name" value="AHS2"/>
    <property type="match status" value="1"/>
</dbReference>
<evidence type="ECO:0000256" key="3">
    <source>
        <dbReference type="ARBA" id="ARBA00022840"/>
    </source>
</evidence>
<dbReference type="Pfam" id="PF02626">
    <property type="entry name" value="CT_A_B"/>
    <property type="match status" value="1"/>
</dbReference>
<evidence type="ECO:0000256" key="1">
    <source>
        <dbReference type="ARBA" id="ARBA00022741"/>
    </source>
</evidence>
<feature type="domain" description="Carboxyltransferase" evidence="5">
    <location>
        <begin position="24"/>
        <end position="313"/>
    </location>
</feature>
<dbReference type="SUPFAM" id="SSF160467">
    <property type="entry name" value="PH0987 N-terminal domain-like"/>
    <property type="match status" value="1"/>
</dbReference>
<name>A0A6J4RPZ7_9ACTN</name>
<dbReference type="EMBL" id="CADCVR010000020">
    <property type="protein sequence ID" value="CAA9479245.1"/>
    <property type="molecule type" value="Genomic_DNA"/>
</dbReference>
<dbReference type="Pfam" id="PF02682">
    <property type="entry name" value="CT_C_D"/>
    <property type="match status" value="1"/>
</dbReference>
<dbReference type="SUPFAM" id="SSF50891">
    <property type="entry name" value="Cyclophilin-like"/>
    <property type="match status" value="2"/>
</dbReference>
<dbReference type="Gene3D" id="3.30.1360.40">
    <property type="match status" value="1"/>
</dbReference>
<keyword evidence="3" id="KW-0067">ATP-binding</keyword>
<dbReference type="NCBIfam" id="TIGR00724">
    <property type="entry name" value="urea_amlyse_rel"/>
    <property type="match status" value="1"/>
</dbReference>
<keyword evidence="1" id="KW-0547">Nucleotide-binding</keyword>
<dbReference type="GO" id="GO:0004847">
    <property type="term" value="F:urea carboxylase activity"/>
    <property type="evidence" value="ECO:0007669"/>
    <property type="project" value="UniProtKB-EC"/>
</dbReference>
<proteinExistence type="predicted"/>
<evidence type="ECO:0000313" key="6">
    <source>
        <dbReference type="EMBL" id="CAA9479245.1"/>
    </source>
</evidence>
<sequence length="652" mass="70477">MLEVLAAGPMTTVQEYPGRRGLWPVGVPPSGPMDSLSFRLANRMAGNPSGTAALEVTVGGLRARFTEPATIALGGADLDARLDGTTIPRWAPVPVAAGAELVLGWARGAGLRGYVAISGGLLVPDVLGSRATFPLGHFGGYEGRALAPGDRLAYAPGVRGPRRALNVPVRPVLRHDWQLRVRRGPHDDLEFFTETDLEALFGQVWTIGAQSDRTGVRLEGRTPTWARLDGDDAGLHPSNLHDNAYVVGSLIFTGDAPVLLGPDGPSLGGFVSPCVVVRADLWKMGQLRAGDRVRLVAVDAGEAAALDERQERWLEPRARPWRRPRPVESSVVPARGVNATTRHGGGVLVRPCGDAALLVEFGPNTLDLELRLRAHALQLRLEDAALTGVGDLTAGIRSLQVQFDPCEVAVEDLVARVEALATDLGDVTGLEVPGRIVHLPLSWDDPSAREAMERYMRLVRPDAPWCPDNIEFIRRVNGLNDRDEVREIVFDASYLVLGLGDVYLGAPVAVPLDPRHRLVTTKYNPARTWTPENAVGIGGAYMCVYGMEGPGGYQLVGRTTQVWNPGKIAAGRPWLLRPFDRLRFHPVSTEELDRQRAALLAGELELQTEECPFQLAGHAGFVGEHAGSIGTFRRRQQAAFAVERDAWRAAAA</sequence>
<feature type="domain" description="Carboxyltransferase" evidence="4">
    <location>
        <begin position="347"/>
        <end position="576"/>
    </location>
</feature>
<dbReference type="AlphaFoldDB" id="A0A6J4RPZ7"/>
<dbReference type="InterPro" id="IPR052708">
    <property type="entry name" value="PxpC"/>
</dbReference>
<dbReference type="InterPro" id="IPR003833">
    <property type="entry name" value="CT_C_D"/>
</dbReference>
<dbReference type="Gene3D" id="2.40.100.10">
    <property type="entry name" value="Cyclophilin-like"/>
    <property type="match status" value="2"/>
</dbReference>
<organism evidence="6">
    <name type="scientific">uncultured Solirubrobacteraceae bacterium</name>
    <dbReference type="NCBI Taxonomy" id="1162706"/>
    <lineage>
        <taxon>Bacteria</taxon>
        <taxon>Bacillati</taxon>
        <taxon>Actinomycetota</taxon>
        <taxon>Thermoleophilia</taxon>
        <taxon>Solirubrobacterales</taxon>
        <taxon>Solirubrobacteraceae</taxon>
        <taxon>environmental samples</taxon>
    </lineage>
</organism>
<evidence type="ECO:0000259" key="4">
    <source>
        <dbReference type="SMART" id="SM00796"/>
    </source>
</evidence>
<reference evidence="6" key="1">
    <citation type="submission" date="2020-02" db="EMBL/GenBank/DDBJ databases">
        <authorList>
            <person name="Meier V. D."/>
        </authorList>
    </citation>
    <scope>NUCLEOTIDE SEQUENCE</scope>
    <source>
        <strain evidence="6">AVDCRST_MAG53</strain>
    </source>
</reference>
<keyword evidence="2" id="KW-0378">Hydrolase</keyword>
<dbReference type="InterPro" id="IPR003778">
    <property type="entry name" value="CT_A_B"/>
</dbReference>
<protein>
    <submittedName>
        <fullName evidence="6">Urea carboxylase</fullName>
        <ecNumber evidence="6">6.3.4.6</ecNumber>
    </submittedName>
</protein>
<dbReference type="PANTHER" id="PTHR43309">
    <property type="entry name" value="5-OXOPROLINASE SUBUNIT C"/>
    <property type="match status" value="1"/>
</dbReference>
<accession>A0A6J4RPZ7</accession>
<dbReference type="EC" id="6.3.4.6" evidence="6"/>